<name>W9S018_9ROSA</name>
<organism evidence="3 4">
    <name type="scientific">Morus notabilis</name>
    <dbReference type="NCBI Taxonomy" id="981085"/>
    <lineage>
        <taxon>Eukaryota</taxon>
        <taxon>Viridiplantae</taxon>
        <taxon>Streptophyta</taxon>
        <taxon>Embryophyta</taxon>
        <taxon>Tracheophyta</taxon>
        <taxon>Spermatophyta</taxon>
        <taxon>Magnoliopsida</taxon>
        <taxon>eudicotyledons</taxon>
        <taxon>Gunneridae</taxon>
        <taxon>Pentapetalae</taxon>
        <taxon>rosids</taxon>
        <taxon>fabids</taxon>
        <taxon>Rosales</taxon>
        <taxon>Moraceae</taxon>
        <taxon>Moreae</taxon>
        <taxon>Morus</taxon>
    </lineage>
</organism>
<dbReference type="PANTHER" id="PTHR24414">
    <property type="entry name" value="F-BOX/KELCH-REPEAT PROTEIN SKIP4"/>
    <property type="match status" value="1"/>
</dbReference>
<evidence type="ECO:0000259" key="1">
    <source>
        <dbReference type="Pfam" id="PF00646"/>
    </source>
</evidence>
<reference evidence="4" key="1">
    <citation type="submission" date="2013-01" db="EMBL/GenBank/DDBJ databases">
        <title>Draft Genome Sequence of a Mulberry Tree, Morus notabilis C.K. Schneid.</title>
        <authorList>
            <person name="He N."/>
            <person name="Zhao S."/>
        </authorList>
    </citation>
    <scope>NUCLEOTIDE SEQUENCE</scope>
</reference>
<dbReference type="SUPFAM" id="SSF81383">
    <property type="entry name" value="F-box domain"/>
    <property type="match status" value="1"/>
</dbReference>
<dbReference type="EMBL" id="KE345890">
    <property type="protein sequence ID" value="EXC19729.1"/>
    <property type="molecule type" value="Genomic_DNA"/>
</dbReference>
<dbReference type="Pfam" id="PF25210">
    <property type="entry name" value="Kelch_FKB95"/>
    <property type="match status" value="1"/>
</dbReference>
<keyword evidence="4" id="KW-1185">Reference proteome</keyword>
<evidence type="ECO:0000313" key="3">
    <source>
        <dbReference type="EMBL" id="EXC19729.1"/>
    </source>
</evidence>
<dbReference type="InterPro" id="IPR001810">
    <property type="entry name" value="F-box_dom"/>
</dbReference>
<sequence>MPTTADEPLGTLIPSLPNEVALQCLARVPRQYHLVLAAVSKPIRSLLASPDFFAVRSSLNCSELLFYLRVVEANRPLWFMVHRNAATGNTKVARLPTAPQEPLVWSDCAVVGPNIYDLGCRFSTEVWIFNCGIHTWERGPSLPKMRSKAVKHVVLEGKIYAIGGWTAECALADVFDTVTGRWEALPSPKLRVYGEPVVGCAIRSGKVCVWLKREELRFDPATRTWEVFKSRAGSELHSSVEICEVNGVLCSLDPYSIPFGKIKHFDERTGVWRPLKLVGDRGLLNLNDHLMRPWMFNVRGRLVLIGTEYFRGGTRVWCGVIEVVKNVGDECGDFRGEVLWSEIVFWTNEWVMEGRKPPLFYACLPVSL</sequence>
<dbReference type="PANTHER" id="PTHR24414:SF23">
    <property type="entry name" value="F-BOX_KELCH-REPEAT PROTEIN SKIP6"/>
    <property type="match status" value="1"/>
</dbReference>
<evidence type="ECO:0000259" key="2">
    <source>
        <dbReference type="Pfam" id="PF25210"/>
    </source>
</evidence>
<dbReference type="Pfam" id="PF00646">
    <property type="entry name" value="F-box"/>
    <property type="match status" value="1"/>
</dbReference>
<dbReference type="Proteomes" id="UP000030645">
    <property type="component" value="Unassembled WGS sequence"/>
</dbReference>
<dbReference type="InterPro" id="IPR050354">
    <property type="entry name" value="F-box/kelch-repeat_ARATH"/>
</dbReference>
<evidence type="ECO:0000313" key="4">
    <source>
        <dbReference type="Proteomes" id="UP000030645"/>
    </source>
</evidence>
<dbReference type="InterPro" id="IPR015915">
    <property type="entry name" value="Kelch-typ_b-propeller"/>
</dbReference>
<feature type="domain" description="F-box" evidence="1">
    <location>
        <begin position="13"/>
        <end position="53"/>
    </location>
</feature>
<dbReference type="SUPFAM" id="SSF117281">
    <property type="entry name" value="Kelch motif"/>
    <property type="match status" value="1"/>
</dbReference>
<dbReference type="CDD" id="cd22152">
    <property type="entry name" value="F-box_AtAFR-like"/>
    <property type="match status" value="1"/>
</dbReference>
<dbReference type="InterPro" id="IPR057499">
    <property type="entry name" value="Kelch_FKB95"/>
</dbReference>
<protein>
    <submittedName>
        <fullName evidence="3">F-box/kelch-repeat protein SKIP6</fullName>
    </submittedName>
</protein>
<feature type="domain" description="FKB95-like N-terminal Kelch" evidence="2">
    <location>
        <begin position="78"/>
        <end position="345"/>
    </location>
</feature>
<dbReference type="Gene3D" id="2.120.10.80">
    <property type="entry name" value="Kelch-type beta propeller"/>
    <property type="match status" value="1"/>
</dbReference>
<dbReference type="AlphaFoldDB" id="W9S018"/>
<dbReference type="eggNOG" id="KOG1072">
    <property type="taxonomic scope" value="Eukaryota"/>
</dbReference>
<gene>
    <name evidence="3" type="ORF">L484_008355</name>
</gene>
<proteinExistence type="predicted"/>
<accession>W9S018</accession>
<dbReference type="InterPro" id="IPR036047">
    <property type="entry name" value="F-box-like_dom_sf"/>
</dbReference>
<dbReference type="KEGG" id="mnt:21391725"/>
<dbReference type="OrthoDB" id="10251809at2759"/>